<dbReference type="EMBL" id="JAUSTT010000051">
    <property type="protein sequence ID" value="MDQ0178560.1"/>
    <property type="molecule type" value="Genomic_DNA"/>
</dbReference>
<comment type="caution">
    <text evidence="7">The sequence shown here is derived from an EMBL/GenBank/DDBJ whole genome shotgun (WGS) entry which is preliminary data.</text>
</comment>
<dbReference type="Proteomes" id="UP001223586">
    <property type="component" value="Unassembled WGS sequence"/>
</dbReference>
<feature type="transmembrane region" description="Helical" evidence="5">
    <location>
        <begin position="111"/>
        <end position="130"/>
    </location>
</feature>
<feature type="domain" description="Yip1" evidence="6">
    <location>
        <begin position="21"/>
        <end position="206"/>
    </location>
</feature>
<evidence type="ECO:0000259" key="6">
    <source>
        <dbReference type="Pfam" id="PF04893"/>
    </source>
</evidence>
<name>A0ABT9X0S0_9BACI</name>
<comment type="subcellular location">
    <subcellularLocation>
        <location evidence="1">Membrane</location>
        <topology evidence="1">Multi-pass membrane protein</topology>
    </subcellularLocation>
</comment>
<dbReference type="Pfam" id="PF04893">
    <property type="entry name" value="Yip1"/>
    <property type="match status" value="1"/>
</dbReference>
<feature type="transmembrane region" description="Helical" evidence="5">
    <location>
        <begin position="41"/>
        <end position="59"/>
    </location>
</feature>
<accession>A0ABT9X0S0</accession>
<gene>
    <name evidence="7" type="ORF">J2S08_004468</name>
</gene>
<feature type="transmembrane region" description="Helical" evidence="5">
    <location>
        <begin position="150"/>
        <end position="172"/>
    </location>
</feature>
<keyword evidence="2 5" id="KW-0812">Transmembrane</keyword>
<dbReference type="RefSeq" id="WP_307233497.1">
    <property type="nucleotide sequence ID" value="NZ_JAUSTT010000051.1"/>
</dbReference>
<proteinExistence type="predicted"/>
<evidence type="ECO:0000256" key="2">
    <source>
        <dbReference type="ARBA" id="ARBA00022692"/>
    </source>
</evidence>
<dbReference type="InterPro" id="IPR006977">
    <property type="entry name" value="Yip1_dom"/>
</dbReference>
<evidence type="ECO:0000256" key="3">
    <source>
        <dbReference type="ARBA" id="ARBA00022989"/>
    </source>
</evidence>
<evidence type="ECO:0000256" key="5">
    <source>
        <dbReference type="SAM" id="Phobius"/>
    </source>
</evidence>
<evidence type="ECO:0000256" key="4">
    <source>
        <dbReference type="ARBA" id="ARBA00023136"/>
    </source>
</evidence>
<keyword evidence="8" id="KW-1185">Reference proteome</keyword>
<keyword evidence="4 5" id="KW-0472">Membrane</keyword>
<protein>
    <recommendedName>
        <fullName evidence="6">Yip1 domain-containing protein</fullName>
    </recommendedName>
</protein>
<evidence type="ECO:0000313" key="7">
    <source>
        <dbReference type="EMBL" id="MDQ0178560.1"/>
    </source>
</evidence>
<evidence type="ECO:0000256" key="1">
    <source>
        <dbReference type="ARBA" id="ARBA00004141"/>
    </source>
</evidence>
<keyword evidence="3 5" id="KW-1133">Transmembrane helix</keyword>
<feature type="transmembrane region" description="Helical" evidence="5">
    <location>
        <begin position="193"/>
        <end position="214"/>
    </location>
</feature>
<sequence>MNALNENEQDRMENKMNPWFTMWVYPRKTTRYVIENSSMKYAILLAMLSGIGSTLNTASNRDLGEIISTPIIILISFTLGPLLGLFGWFIFSFISYIVGKWFGGSGTMKELQKAVAWAYIPLVWALLFWIPELAIMGDAMFQDVEADIGVGQAIIILFLALLEFTIYIWYIVTNIKAISEAHRFSAWKGLLTVLLPGFVIFLVLIIIVILIIGIA</sequence>
<evidence type="ECO:0000313" key="8">
    <source>
        <dbReference type="Proteomes" id="UP001223586"/>
    </source>
</evidence>
<reference evidence="7 8" key="1">
    <citation type="submission" date="2023-07" db="EMBL/GenBank/DDBJ databases">
        <title>Genomic Encyclopedia of Type Strains, Phase IV (KMG-IV): sequencing the most valuable type-strain genomes for metagenomic binning, comparative biology and taxonomic classification.</title>
        <authorList>
            <person name="Goeker M."/>
        </authorList>
    </citation>
    <scope>NUCLEOTIDE SEQUENCE [LARGE SCALE GENOMIC DNA]</scope>
    <source>
        <strain evidence="7 8">DSM 23837</strain>
    </source>
</reference>
<organism evidence="7 8">
    <name type="scientific">Bacillus chungangensis</name>
    <dbReference type="NCBI Taxonomy" id="587633"/>
    <lineage>
        <taxon>Bacteria</taxon>
        <taxon>Bacillati</taxon>
        <taxon>Bacillota</taxon>
        <taxon>Bacilli</taxon>
        <taxon>Bacillales</taxon>
        <taxon>Bacillaceae</taxon>
        <taxon>Bacillus</taxon>
    </lineage>
</organism>
<feature type="transmembrane region" description="Helical" evidence="5">
    <location>
        <begin position="71"/>
        <end position="99"/>
    </location>
</feature>